<name>A0ABP4M4V1_9ACTN</name>
<dbReference type="EMBL" id="BAAAQD010000014">
    <property type="protein sequence ID" value="GAA1537247.1"/>
    <property type="molecule type" value="Genomic_DNA"/>
</dbReference>
<dbReference type="Proteomes" id="UP001501470">
    <property type="component" value="Unassembled WGS sequence"/>
</dbReference>
<protein>
    <submittedName>
        <fullName evidence="2">Uncharacterized protein</fullName>
    </submittedName>
</protein>
<sequence length="86" mass="8938">MPAAPEGLGEGGDVGVLAARARGTERQGARVYGHDRDPQAAPARGEDACCTARTSTWPTVLTCQRPYPGRLVVNINGRVATGSGDF</sequence>
<comment type="caution">
    <text evidence="2">The sequence shown here is derived from an EMBL/GenBank/DDBJ whole genome shotgun (WGS) entry which is preliminary data.</text>
</comment>
<evidence type="ECO:0000256" key="1">
    <source>
        <dbReference type="SAM" id="MobiDB-lite"/>
    </source>
</evidence>
<evidence type="ECO:0000313" key="3">
    <source>
        <dbReference type="Proteomes" id="UP001501470"/>
    </source>
</evidence>
<proteinExistence type="predicted"/>
<feature type="compositionally biased region" description="Basic and acidic residues" evidence="1">
    <location>
        <begin position="24"/>
        <end position="38"/>
    </location>
</feature>
<keyword evidence="3" id="KW-1185">Reference proteome</keyword>
<reference evidence="3" key="1">
    <citation type="journal article" date="2019" name="Int. J. Syst. Evol. Microbiol.">
        <title>The Global Catalogue of Microorganisms (GCM) 10K type strain sequencing project: providing services to taxonomists for standard genome sequencing and annotation.</title>
        <authorList>
            <consortium name="The Broad Institute Genomics Platform"/>
            <consortium name="The Broad Institute Genome Sequencing Center for Infectious Disease"/>
            <person name="Wu L."/>
            <person name="Ma J."/>
        </authorList>
    </citation>
    <scope>NUCLEOTIDE SEQUENCE [LARGE SCALE GENOMIC DNA]</scope>
    <source>
        <strain evidence="3">JCM 15933</strain>
    </source>
</reference>
<accession>A0ABP4M4V1</accession>
<gene>
    <name evidence="2" type="ORF">GCM10009827_065010</name>
</gene>
<evidence type="ECO:0000313" key="2">
    <source>
        <dbReference type="EMBL" id="GAA1537247.1"/>
    </source>
</evidence>
<organism evidence="2 3">
    <name type="scientific">Dactylosporangium maewongense</name>
    <dbReference type="NCBI Taxonomy" id="634393"/>
    <lineage>
        <taxon>Bacteria</taxon>
        <taxon>Bacillati</taxon>
        <taxon>Actinomycetota</taxon>
        <taxon>Actinomycetes</taxon>
        <taxon>Micromonosporales</taxon>
        <taxon>Micromonosporaceae</taxon>
        <taxon>Dactylosporangium</taxon>
    </lineage>
</organism>
<feature type="region of interest" description="Disordered" evidence="1">
    <location>
        <begin position="24"/>
        <end position="45"/>
    </location>
</feature>